<evidence type="ECO:0000313" key="6">
    <source>
        <dbReference type="Proteomes" id="UP001596303"/>
    </source>
</evidence>
<organism evidence="5 6">
    <name type="scientific">Ponticaulis profundi</name>
    <dbReference type="NCBI Taxonomy" id="2665222"/>
    <lineage>
        <taxon>Bacteria</taxon>
        <taxon>Pseudomonadati</taxon>
        <taxon>Pseudomonadota</taxon>
        <taxon>Alphaproteobacteria</taxon>
        <taxon>Hyphomonadales</taxon>
        <taxon>Hyphomonadaceae</taxon>
        <taxon>Ponticaulis</taxon>
    </lineage>
</organism>
<dbReference type="SUPFAM" id="SSF53756">
    <property type="entry name" value="UDP-Glycosyltransferase/glycogen phosphorylase"/>
    <property type="match status" value="1"/>
</dbReference>
<protein>
    <submittedName>
        <fullName evidence="5">Glycosyltransferase family 4 protein</fullName>
        <ecNumber evidence="5">2.4.-.-</ecNumber>
    </submittedName>
</protein>
<dbReference type="InterPro" id="IPR028098">
    <property type="entry name" value="Glyco_trans_4-like_N"/>
</dbReference>
<gene>
    <name evidence="5" type="ORF">ACFQDM_17740</name>
</gene>
<keyword evidence="6" id="KW-1185">Reference proteome</keyword>
<keyword evidence="5" id="KW-0328">Glycosyltransferase</keyword>
<sequence>MMMTGSALTDEAAEAETLVHSTKTDKPRRIAILSYRSTPHVGGQGIYLDYLSRALVERGHDVDIISGPPYPEVDERVKVIEIPSLDLYAQPHNGHFALRPRHFKRGEDLYEYFAHLTGKFAEPLTFGERLKRYFAEQKPQYDVIIDNQTLTPGLLSDALQKTPIIGIIHHPITQDRQLALDAEKSFRKRLLIRRWYGFIAPQIKVACQMPIHITSSGAIKKDIMREFGLKSEQLRVIPLGVAQEDFHPRDDVKREPLQIITTASADVPLKGLIYLLRAVAKLRDDLPDLKLKVIGKLREGATSKELEALSISDMVSFESGLTREELARAFCAASIAVTPSLYEGFGLPCAEAMSCGTPVLTTDGGALPEVVGDAGLVVPKADPEALATALRTFFKQSDELKAELGRRAFERAQLTFNWSRIAPVYETVIEEAIAR</sequence>
<dbReference type="Gene3D" id="3.40.50.2000">
    <property type="entry name" value="Glycogen Phosphorylase B"/>
    <property type="match status" value="2"/>
</dbReference>
<dbReference type="RefSeq" id="WP_377381552.1">
    <property type="nucleotide sequence ID" value="NZ_JBHSSW010000066.1"/>
</dbReference>
<keyword evidence="1 5" id="KW-0808">Transferase</keyword>
<name>A0ABW1SEE1_9PROT</name>
<dbReference type="GO" id="GO:0016757">
    <property type="term" value="F:glycosyltransferase activity"/>
    <property type="evidence" value="ECO:0007669"/>
    <property type="project" value="UniProtKB-KW"/>
</dbReference>
<dbReference type="Pfam" id="PF00534">
    <property type="entry name" value="Glycos_transf_1"/>
    <property type="match status" value="1"/>
</dbReference>
<feature type="region of interest" description="Disordered" evidence="2">
    <location>
        <begin position="1"/>
        <end position="21"/>
    </location>
</feature>
<feature type="domain" description="Glycosyl transferase family 1" evidence="3">
    <location>
        <begin position="248"/>
        <end position="410"/>
    </location>
</feature>
<dbReference type="EC" id="2.4.-.-" evidence="5"/>
<dbReference type="PANTHER" id="PTHR46401:SF2">
    <property type="entry name" value="GLYCOSYLTRANSFERASE WBBK-RELATED"/>
    <property type="match status" value="1"/>
</dbReference>
<evidence type="ECO:0000259" key="3">
    <source>
        <dbReference type="Pfam" id="PF00534"/>
    </source>
</evidence>
<evidence type="ECO:0000313" key="5">
    <source>
        <dbReference type="EMBL" id="MFC6199919.1"/>
    </source>
</evidence>
<accession>A0ABW1SEE1</accession>
<dbReference type="InterPro" id="IPR001296">
    <property type="entry name" value="Glyco_trans_1"/>
</dbReference>
<dbReference type="Proteomes" id="UP001596303">
    <property type="component" value="Unassembled WGS sequence"/>
</dbReference>
<evidence type="ECO:0000256" key="2">
    <source>
        <dbReference type="SAM" id="MobiDB-lite"/>
    </source>
</evidence>
<dbReference type="Pfam" id="PF13439">
    <property type="entry name" value="Glyco_transf_4"/>
    <property type="match status" value="1"/>
</dbReference>
<proteinExistence type="predicted"/>
<dbReference type="EMBL" id="JBHSSW010000066">
    <property type="protein sequence ID" value="MFC6199919.1"/>
    <property type="molecule type" value="Genomic_DNA"/>
</dbReference>
<dbReference type="CDD" id="cd03801">
    <property type="entry name" value="GT4_PimA-like"/>
    <property type="match status" value="1"/>
</dbReference>
<reference evidence="6" key="1">
    <citation type="journal article" date="2019" name="Int. J. Syst. Evol. Microbiol.">
        <title>The Global Catalogue of Microorganisms (GCM) 10K type strain sequencing project: providing services to taxonomists for standard genome sequencing and annotation.</title>
        <authorList>
            <consortium name="The Broad Institute Genomics Platform"/>
            <consortium name="The Broad Institute Genome Sequencing Center for Infectious Disease"/>
            <person name="Wu L."/>
            <person name="Ma J."/>
        </authorList>
    </citation>
    <scope>NUCLEOTIDE SEQUENCE [LARGE SCALE GENOMIC DNA]</scope>
    <source>
        <strain evidence="6">CGMCC-1.15741</strain>
    </source>
</reference>
<dbReference type="PANTHER" id="PTHR46401">
    <property type="entry name" value="GLYCOSYLTRANSFERASE WBBK-RELATED"/>
    <property type="match status" value="1"/>
</dbReference>
<evidence type="ECO:0000256" key="1">
    <source>
        <dbReference type="ARBA" id="ARBA00022679"/>
    </source>
</evidence>
<comment type="caution">
    <text evidence="5">The sequence shown here is derived from an EMBL/GenBank/DDBJ whole genome shotgun (WGS) entry which is preliminary data.</text>
</comment>
<evidence type="ECO:0000259" key="4">
    <source>
        <dbReference type="Pfam" id="PF13439"/>
    </source>
</evidence>
<feature type="domain" description="Glycosyltransferase subfamily 4-like N-terminal" evidence="4">
    <location>
        <begin position="41"/>
        <end position="241"/>
    </location>
</feature>